<proteinExistence type="predicted"/>
<accession>A0A6J7WQ76</accession>
<protein>
    <submittedName>
        <fullName evidence="1">Uncharacterized protein</fullName>
    </submittedName>
</protein>
<sequence length="226" mass="25904">MNNENKARIRTTWLMICVSIITMLFGVNSEAHALTAPTVVYNNNILYINKYTNLVNIKNIINIDIVKDKSNTSNTLYLVKDLSTGKVFKMPAYSKMLNLKDRVDQRVIISRLANAIKSQETGGVNAYYRKSYSSEACGAYQYMKTTWNNYMGYKDACSAPEWVQDARVIHELEYNYSRLGDWKKAVAAHLYPCRANNMKTWNKPVPGNPTIYQYVTSVFQKANIAY</sequence>
<organism evidence="1">
    <name type="scientific">uncultured Caudovirales phage</name>
    <dbReference type="NCBI Taxonomy" id="2100421"/>
    <lineage>
        <taxon>Viruses</taxon>
        <taxon>Duplodnaviria</taxon>
        <taxon>Heunggongvirae</taxon>
        <taxon>Uroviricota</taxon>
        <taxon>Caudoviricetes</taxon>
        <taxon>Peduoviridae</taxon>
        <taxon>Maltschvirus</taxon>
        <taxon>Maltschvirus maltsch</taxon>
    </lineage>
</organism>
<name>A0A6J7WQ76_9CAUD</name>
<gene>
    <name evidence="1" type="ORF">UFOVP204_166</name>
</gene>
<dbReference type="EMBL" id="LR798257">
    <property type="protein sequence ID" value="CAB5218284.1"/>
    <property type="molecule type" value="Genomic_DNA"/>
</dbReference>
<evidence type="ECO:0000313" key="1">
    <source>
        <dbReference type="EMBL" id="CAB5218284.1"/>
    </source>
</evidence>
<dbReference type="SUPFAM" id="SSF53955">
    <property type="entry name" value="Lysozyme-like"/>
    <property type="match status" value="1"/>
</dbReference>
<dbReference type="InterPro" id="IPR023346">
    <property type="entry name" value="Lysozyme-like_dom_sf"/>
</dbReference>
<reference evidence="1" key="1">
    <citation type="submission" date="2020-05" db="EMBL/GenBank/DDBJ databases">
        <authorList>
            <person name="Chiriac C."/>
            <person name="Salcher M."/>
            <person name="Ghai R."/>
            <person name="Kavagutti S V."/>
        </authorList>
    </citation>
    <scope>NUCLEOTIDE SEQUENCE</scope>
</reference>